<dbReference type="EMBL" id="JAACJJ010000043">
    <property type="protein sequence ID" value="KAF5315089.1"/>
    <property type="molecule type" value="Genomic_DNA"/>
</dbReference>
<protein>
    <submittedName>
        <fullName evidence="2">Uncharacterized protein</fullName>
    </submittedName>
</protein>
<dbReference type="OrthoDB" id="2100128at2759"/>
<dbReference type="AlphaFoldDB" id="A0A8H5EWN9"/>
<proteinExistence type="predicted"/>
<sequence length="383" mass="42869">MQDRRNQPSSRTNEPSSRARGRGRGGPNRRGTTSGPSRGTPGPRTQQISSFPGLQNARSPVATPQASIYEASRRRMNLMASVSRSSGLEKDGDDLKNPNIQEEYRSFIQGKVGKILQDRSRSTSESEVEKGHRIEAQQNVLILFRKLREGVASTNRRDRFALEVYETSLYLSVLFESPAQTVSILPHLFLSRSSEKVDEPTFTSGSPSICAALCALFHQLVAYYPSQGPYMQQLQALSKIILTDSALSQWLQGLTRSLRTRNYARFSRLSDCSAVNDVLDAPIGASEYDLGLQATLVLMNTLRRKVSESAWTIIRAAYRELSTDDGSAETRGWLEHSLCLASLEKSNSSHDLSVNRWLESRESMGHVRRKEDVNGRWLICKVR</sequence>
<dbReference type="PANTHER" id="PTHR39398:SF1">
    <property type="entry name" value="CSN8_PSMD8_EIF3K DOMAIN-CONTAINING PROTEIN"/>
    <property type="match status" value="1"/>
</dbReference>
<reference evidence="2 3" key="1">
    <citation type="journal article" date="2020" name="ISME J.">
        <title>Uncovering the hidden diversity of litter-decomposition mechanisms in mushroom-forming fungi.</title>
        <authorList>
            <person name="Floudas D."/>
            <person name="Bentzer J."/>
            <person name="Ahren D."/>
            <person name="Johansson T."/>
            <person name="Persson P."/>
            <person name="Tunlid A."/>
        </authorList>
    </citation>
    <scope>NUCLEOTIDE SEQUENCE [LARGE SCALE GENOMIC DNA]</scope>
    <source>
        <strain evidence="2 3">CBS 101986</strain>
    </source>
</reference>
<keyword evidence="3" id="KW-1185">Reference proteome</keyword>
<dbReference type="Proteomes" id="UP000567179">
    <property type="component" value="Unassembled WGS sequence"/>
</dbReference>
<gene>
    <name evidence="2" type="ORF">D9619_007356</name>
</gene>
<evidence type="ECO:0000256" key="1">
    <source>
        <dbReference type="SAM" id="MobiDB-lite"/>
    </source>
</evidence>
<evidence type="ECO:0000313" key="3">
    <source>
        <dbReference type="Proteomes" id="UP000567179"/>
    </source>
</evidence>
<feature type="compositionally biased region" description="Low complexity" evidence="1">
    <location>
        <begin position="29"/>
        <end position="45"/>
    </location>
</feature>
<name>A0A8H5EWN9_9AGAR</name>
<comment type="caution">
    <text evidence="2">The sequence shown here is derived from an EMBL/GenBank/DDBJ whole genome shotgun (WGS) entry which is preliminary data.</text>
</comment>
<evidence type="ECO:0000313" key="2">
    <source>
        <dbReference type="EMBL" id="KAF5315089.1"/>
    </source>
</evidence>
<dbReference type="PANTHER" id="PTHR39398">
    <property type="entry name" value="YALI0F14311P"/>
    <property type="match status" value="1"/>
</dbReference>
<accession>A0A8H5EWN9</accession>
<organism evidence="2 3">
    <name type="scientific">Psilocybe cf. subviscida</name>
    <dbReference type="NCBI Taxonomy" id="2480587"/>
    <lineage>
        <taxon>Eukaryota</taxon>
        <taxon>Fungi</taxon>
        <taxon>Dikarya</taxon>
        <taxon>Basidiomycota</taxon>
        <taxon>Agaricomycotina</taxon>
        <taxon>Agaricomycetes</taxon>
        <taxon>Agaricomycetidae</taxon>
        <taxon>Agaricales</taxon>
        <taxon>Agaricineae</taxon>
        <taxon>Strophariaceae</taxon>
        <taxon>Psilocybe</taxon>
    </lineage>
</organism>
<feature type="compositionally biased region" description="Polar residues" evidence="1">
    <location>
        <begin position="46"/>
        <end position="63"/>
    </location>
</feature>
<feature type="region of interest" description="Disordered" evidence="1">
    <location>
        <begin position="1"/>
        <end position="63"/>
    </location>
</feature>